<comment type="caution">
    <text evidence="1">The sequence shown here is derived from an EMBL/GenBank/DDBJ whole genome shotgun (WGS) entry which is preliminary data.</text>
</comment>
<proteinExistence type="predicted"/>
<evidence type="ECO:0000313" key="1">
    <source>
        <dbReference type="EMBL" id="KAF6739633.1"/>
    </source>
</evidence>
<dbReference type="AlphaFoldDB" id="A0A834FSC9"/>
<feature type="non-terminal residue" evidence="1">
    <location>
        <position position="80"/>
    </location>
</feature>
<reference evidence="1" key="1">
    <citation type="journal article" name="BMC Genomics">
        <title>Long-read sequencing and de novo genome assembly of marine medaka (Oryzias melastigma).</title>
        <authorList>
            <person name="Liang P."/>
            <person name="Saqib H.S.A."/>
            <person name="Ni X."/>
            <person name="Shen Y."/>
        </authorList>
    </citation>
    <scope>NUCLEOTIDE SEQUENCE</scope>
    <source>
        <strain evidence="1">Bigg-433</strain>
    </source>
</reference>
<protein>
    <submittedName>
        <fullName evidence="1">Uncharacterized protein</fullName>
    </submittedName>
</protein>
<evidence type="ECO:0000313" key="2">
    <source>
        <dbReference type="Proteomes" id="UP000646548"/>
    </source>
</evidence>
<accession>A0A834FSC9</accession>
<dbReference type="EMBL" id="WKFB01000004">
    <property type="protein sequence ID" value="KAF6739633.1"/>
    <property type="molecule type" value="Genomic_DNA"/>
</dbReference>
<gene>
    <name evidence="1" type="ORF">FQA47_004904</name>
</gene>
<organism evidence="1 2">
    <name type="scientific">Oryzias melastigma</name>
    <name type="common">Marine medaka</name>
    <dbReference type="NCBI Taxonomy" id="30732"/>
    <lineage>
        <taxon>Eukaryota</taxon>
        <taxon>Metazoa</taxon>
        <taxon>Chordata</taxon>
        <taxon>Craniata</taxon>
        <taxon>Vertebrata</taxon>
        <taxon>Euteleostomi</taxon>
        <taxon>Actinopterygii</taxon>
        <taxon>Neopterygii</taxon>
        <taxon>Teleostei</taxon>
        <taxon>Neoteleostei</taxon>
        <taxon>Acanthomorphata</taxon>
        <taxon>Ovalentaria</taxon>
        <taxon>Atherinomorphae</taxon>
        <taxon>Beloniformes</taxon>
        <taxon>Adrianichthyidae</taxon>
        <taxon>Oryziinae</taxon>
        <taxon>Oryzias</taxon>
    </lineage>
</organism>
<sequence length="80" mass="8668">MCGEFGLLLESVLRRAHQSETQRQSRHECGRQKTSRNLWNVVTVGPSCSSVIDGGMSATRSAGSLCGGWSIRRQTSGNLS</sequence>
<dbReference type="Proteomes" id="UP000646548">
    <property type="component" value="Unassembled WGS sequence"/>
</dbReference>
<name>A0A834FSC9_ORYME</name>